<sequence length="95" mass="10799">MQRAMKAWLRSAGTAQPSNGSSMYEADGRCYVELWNVNGTLAVYRILNDGRLKRLERWPRPDAPVKRPMRYHLANNAGDLRKITKQTLARIGGNV</sequence>
<evidence type="ECO:0000256" key="1">
    <source>
        <dbReference type="SAM" id="MobiDB-lite"/>
    </source>
</evidence>
<protein>
    <submittedName>
        <fullName evidence="2">Uncharacterized protein</fullName>
    </submittedName>
</protein>
<comment type="caution">
    <text evidence="2">The sequence shown here is derived from an EMBL/GenBank/DDBJ whole genome shotgun (WGS) entry which is preliminary data.</text>
</comment>
<feature type="compositionally biased region" description="Polar residues" evidence="1">
    <location>
        <begin position="13"/>
        <end position="22"/>
    </location>
</feature>
<reference evidence="2" key="1">
    <citation type="journal article" date="2021" name="PeerJ">
        <title>Extensive microbial diversity within the chicken gut microbiome revealed by metagenomics and culture.</title>
        <authorList>
            <person name="Gilroy R."/>
            <person name="Ravi A."/>
            <person name="Getino M."/>
            <person name="Pursley I."/>
            <person name="Horton D.L."/>
            <person name="Alikhan N.F."/>
            <person name="Baker D."/>
            <person name="Gharbi K."/>
            <person name="Hall N."/>
            <person name="Watson M."/>
            <person name="Adriaenssens E.M."/>
            <person name="Foster-Nyarko E."/>
            <person name="Jarju S."/>
            <person name="Secka A."/>
            <person name="Antonio M."/>
            <person name="Oren A."/>
            <person name="Chaudhuri R.R."/>
            <person name="La Ragione R."/>
            <person name="Hildebrand F."/>
            <person name="Pallen M.J."/>
        </authorList>
    </citation>
    <scope>NUCLEOTIDE SEQUENCE</scope>
    <source>
        <strain evidence="2">316</strain>
    </source>
</reference>
<dbReference type="Proteomes" id="UP000742631">
    <property type="component" value="Unassembled WGS sequence"/>
</dbReference>
<name>A0A921E5K5_9HYPH</name>
<proteinExistence type="predicted"/>
<evidence type="ECO:0000313" key="2">
    <source>
        <dbReference type="EMBL" id="HJE24962.1"/>
    </source>
</evidence>
<dbReference type="AlphaFoldDB" id="A0A921E5K5"/>
<accession>A0A921E5K5</accession>
<reference evidence="2" key="2">
    <citation type="submission" date="2021-09" db="EMBL/GenBank/DDBJ databases">
        <authorList>
            <person name="Gilroy R."/>
        </authorList>
    </citation>
    <scope>NUCLEOTIDE SEQUENCE</scope>
    <source>
        <strain evidence="2">316</strain>
    </source>
</reference>
<organism evidence="2 3">
    <name type="scientific">Methylorubrum populi</name>
    <dbReference type="NCBI Taxonomy" id="223967"/>
    <lineage>
        <taxon>Bacteria</taxon>
        <taxon>Pseudomonadati</taxon>
        <taxon>Pseudomonadota</taxon>
        <taxon>Alphaproteobacteria</taxon>
        <taxon>Hyphomicrobiales</taxon>
        <taxon>Methylobacteriaceae</taxon>
        <taxon>Methylorubrum</taxon>
    </lineage>
</organism>
<evidence type="ECO:0000313" key="3">
    <source>
        <dbReference type="Proteomes" id="UP000742631"/>
    </source>
</evidence>
<feature type="region of interest" description="Disordered" evidence="1">
    <location>
        <begin position="1"/>
        <end position="22"/>
    </location>
</feature>
<dbReference type="EMBL" id="DYYG01000043">
    <property type="protein sequence ID" value="HJE24962.1"/>
    <property type="molecule type" value="Genomic_DNA"/>
</dbReference>
<gene>
    <name evidence="2" type="ORF">K8W01_15000</name>
</gene>